<dbReference type="CDD" id="cd23784">
    <property type="entry name" value="RWD_Spc25"/>
    <property type="match status" value="1"/>
</dbReference>
<protein>
    <recommendedName>
        <fullName evidence="11">Kinetochore protein SPC25</fullName>
    </recommendedName>
</protein>
<gene>
    <name evidence="14" type="ORF">SAPINGB_P005248</name>
</gene>
<evidence type="ECO:0000313" key="15">
    <source>
        <dbReference type="Proteomes" id="UP000398389"/>
    </source>
</evidence>
<feature type="domain" description="Chromosome segregation protein Spc25 C-terminal" evidence="13">
    <location>
        <begin position="167"/>
        <end position="238"/>
    </location>
</feature>
<dbReference type="GO" id="GO:0051301">
    <property type="term" value="P:cell division"/>
    <property type="evidence" value="ECO:0007669"/>
    <property type="project" value="UniProtKB-UniRule"/>
</dbReference>
<keyword evidence="15" id="KW-1185">Reference proteome</keyword>
<comment type="subunit">
    <text evidence="3">Component of the NDC80 complex, which consists of NDC80, NUF2, SPC24 and SPC25.</text>
</comment>
<keyword evidence="8 12" id="KW-0175">Coiled coil</keyword>
<evidence type="ECO:0000256" key="1">
    <source>
        <dbReference type="ARBA" id="ARBA00002772"/>
    </source>
</evidence>
<dbReference type="GO" id="GO:0005634">
    <property type="term" value="C:nucleus"/>
    <property type="evidence" value="ECO:0007669"/>
    <property type="project" value="UniProtKB-SubCell"/>
</dbReference>
<dbReference type="EMBL" id="CABVLU010000004">
    <property type="protein sequence ID" value="VVT56752.1"/>
    <property type="molecule type" value="Genomic_DNA"/>
</dbReference>
<keyword evidence="4 11" id="KW-0158">Chromosome</keyword>
<dbReference type="PANTHER" id="PTHR14281:SF0">
    <property type="entry name" value="KINETOCHORE PROTEIN SPC25"/>
    <property type="match status" value="1"/>
</dbReference>
<dbReference type="GO" id="GO:0031262">
    <property type="term" value="C:Ndc80 complex"/>
    <property type="evidence" value="ECO:0007669"/>
    <property type="project" value="InterPro"/>
</dbReference>
<dbReference type="InterPro" id="IPR045143">
    <property type="entry name" value="Spc25"/>
</dbReference>
<dbReference type="GeneID" id="43584062"/>
<keyword evidence="7 11" id="KW-0995">Kinetochore</keyword>
<keyword evidence="5 11" id="KW-0132">Cell division</keyword>
<dbReference type="Proteomes" id="UP000398389">
    <property type="component" value="Unassembled WGS sequence"/>
</dbReference>
<keyword evidence="11" id="KW-0539">Nucleus</keyword>
<evidence type="ECO:0000256" key="11">
    <source>
        <dbReference type="RuleBase" id="RU367150"/>
    </source>
</evidence>
<evidence type="ECO:0000256" key="4">
    <source>
        <dbReference type="ARBA" id="ARBA00022454"/>
    </source>
</evidence>
<dbReference type="GO" id="GO:0007059">
    <property type="term" value="P:chromosome segregation"/>
    <property type="evidence" value="ECO:0007669"/>
    <property type="project" value="InterPro"/>
</dbReference>
<keyword evidence="10 11" id="KW-0137">Centromere</keyword>
<keyword evidence="9 11" id="KW-0131">Cell cycle</keyword>
<dbReference type="AlphaFoldDB" id="A0A5E8C056"/>
<sequence>MALVPLHEDSNDLNSFTFDLGSQVLSTRMKEFSSELDRYISRNQKKIINDKNQLTMELSELKETQKRLKNEIDAYRKRDQELEELRMAQKQEIEASQDTISNFTQKMKEMEHNRATLLNAIEEARISIQQRKEEQQRQKEIISKQMALINPELNFWETTLGLHIEGVKDDVLRFVFTNIDPSNYTRPFSCTLDLSEQEYKVVKCSPELSTDVLNPIIKSLNISRNVCLFLKQMWKAFKTKAIENGSESS</sequence>
<evidence type="ECO:0000313" key="14">
    <source>
        <dbReference type="EMBL" id="VVT56752.1"/>
    </source>
</evidence>
<dbReference type="InterPro" id="IPR013255">
    <property type="entry name" value="Spc25_C"/>
</dbReference>
<organism evidence="14 15">
    <name type="scientific">Magnusiomyces paraingens</name>
    <dbReference type="NCBI Taxonomy" id="2606893"/>
    <lineage>
        <taxon>Eukaryota</taxon>
        <taxon>Fungi</taxon>
        <taxon>Dikarya</taxon>
        <taxon>Ascomycota</taxon>
        <taxon>Saccharomycotina</taxon>
        <taxon>Dipodascomycetes</taxon>
        <taxon>Dipodascales</taxon>
        <taxon>Dipodascaceae</taxon>
        <taxon>Magnusiomyces</taxon>
    </lineage>
</organism>
<comment type="similarity">
    <text evidence="2 11">Belongs to the SPC25 family.</text>
</comment>
<feature type="coiled-coil region" evidence="12">
    <location>
        <begin position="44"/>
        <end position="138"/>
    </location>
</feature>
<evidence type="ECO:0000256" key="8">
    <source>
        <dbReference type="ARBA" id="ARBA00023054"/>
    </source>
</evidence>
<reference evidence="14 15" key="1">
    <citation type="submission" date="2019-09" db="EMBL/GenBank/DDBJ databases">
        <authorList>
            <person name="Brejova B."/>
        </authorList>
    </citation>
    <scope>NUCLEOTIDE SEQUENCE [LARGE SCALE GENOMIC DNA]</scope>
</reference>
<evidence type="ECO:0000256" key="9">
    <source>
        <dbReference type="ARBA" id="ARBA00023306"/>
    </source>
</evidence>
<evidence type="ECO:0000256" key="2">
    <source>
        <dbReference type="ARBA" id="ARBA00006379"/>
    </source>
</evidence>
<dbReference type="FunFam" id="3.30.457.50:FF:000001">
    <property type="entry name" value="Probable kinetochore protein spc25"/>
    <property type="match status" value="1"/>
</dbReference>
<dbReference type="OrthoDB" id="4056921at2759"/>
<name>A0A5E8C056_9ASCO</name>
<comment type="subcellular location">
    <subcellularLocation>
        <location evidence="11">Nucleus</location>
    </subcellularLocation>
    <subcellularLocation>
        <location evidence="11">Chromosome</location>
        <location evidence="11">Centromere</location>
        <location evidence="11">Kinetochore</location>
    </subcellularLocation>
</comment>
<dbReference type="Gene3D" id="3.30.457.50">
    <property type="entry name" value="Chromosome segregation protein Spc25"/>
    <property type="match status" value="1"/>
</dbReference>
<keyword evidence="6 11" id="KW-0498">Mitosis</keyword>
<evidence type="ECO:0000256" key="7">
    <source>
        <dbReference type="ARBA" id="ARBA00022838"/>
    </source>
</evidence>
<dbReference type="Pfam" id="PF08234">
    <property type="entry name" value="Spindle_Spc25"/>
    <property type="match status" value="1"/>
</dbReference>
<evidence type="ECO:0000256" key="5">
    <source>
        <dbReference type="ARBA" id="ARBA00022618"/>
    </source>
</evidence>
<dbReference type="RefSeq" id="XP_031855853.1">
    <property type="nucleotide sequence ID" value="XM_031999962.1"/>
</dbReference>
<evidence type="ECO:0000256" key="6">
    <source>
        <dbReference type="ARBA" id="ARBA00022776"/>
    </source>
</evidence>
<evidence type="ECO:0000259" key="13">
    <source>
        <dbReference type="Pfam" id="PF08234"/>
    </source>
</evidence>
<dbReference type="PANTHER" id="PTHR14281">
    <property type="entry name" value="KINETOCHORE PROTEIN SPC25-RELATED"/>
    <property type="match status" value="1"/>
</dbReference>
<accession>A0A5E8C056</accession>
<evidence type="ECO:0000256" key="12">
    <source>
        <dbReference type="SAM" id="Coils"/>
    </source>
</evidence>
<evidence type="ECO:0000256" key="3">
    <source>
        <dbReference type="ARBA" id="ARBA00011562"/>
    </source>
</evidence>
<proteinExistence type="inferred from homology"/>
<evidence type="ECO:0000256" key="10">
    <source>
        <dbReference type="ARBA" id="ARBA00023328"/>
    </source>
</evidence>
<comment type="function">
    <text evidence="1 11">Acts as a component of the essential kinetochore-associated NDC80 complex, which is required for chromosome segregation and spindle checkpoint activity.</text>
</comment>